<dbReference type="GO" id="GO:0007127">
    <property type="term" value="P:meiosis I"/>
    <property type="evidence" value="ECO:0007669"/>
    <property type="project" value="TreeGrafter"/>
</dbReference>
<accession>A0A7J6ADG7</accession>
<evidence type="ECO:0000313" key="2">
    <source>
        <dbReference type="Proteomes" id="UP000593565"/>
    </source>
</evidence>
<proteinExistence type="predicted"/>
<dbReference type="InterPro" id="IPR052133">
    <property type="entry name" value="Immune_Signaling-Apoptosis_Reg"/>
</dbReference>
<dbReference type="PANTHER" id="PTHR12044">
    <property type="entry name" value="BCL2 INTERACTING MEDIATOR OF CELL DEATH"/>
    <property type="match status" value="1"/>
</dbReference>
<sequence length="142" mass="15845">HHQSTPVHYGELKKIVEALSFKFTELPSRPISQGRRCFADSESSSQSTKAGAFLMQALVCFHEACRLVEECVCEATVKDSPLTAAVHQNEDTLECVCVCLLKCCDTAYIPTVTRVCERSPSPRVLQIFLSILSMQFSVLRNF</sequence>
<organism evidence="1 2">
    <name type="scientific">Ameiurus melas</name>
    <name type="common">Black bullhead</name>
    <name type="synonym">Silurus melas</name>
    <dbReference type="NCBI Taxonomy" id="219545"/>
    <lineage>
        <taxon>Eukaryota</taxon>
        <taxon>Metazoa</taxon>
        <taxon>Chordata</taxon>
        <taxon>Craniata</taxon>
        <taxon>Vertebrata</taxon>
        <taxon>Euteleostomi</taxon>
        <taxon>Actinopterygii</taxon>
        <taxon>Neopterygii</taxon>
        <taxon>Teleostei</taxon>
        <taxon>Ostariophysi</taxon>
        <taxon>Siluriformes</taxon>
        <taxon>Ictaluridae</taxon>
        <taxon>Ameiurus</taxon>
    </lineage>
</organism>
<dbReference type="PANTHER" id="PTHR12044:SF14">
    <property type="entry name" value="MEIOTIC DOUBLE-STRANDED BREAK FORMATION PROTEIN 1"/>
    <property type="match status" value="1"/>
</dbReference>
<reference evidence="1 2" key="1">
    <citation type="submission" date="2020-02" db="EMBL/GenBank/DDBJ databases">
        <title>A chromosome-scale genome assembly of the black bullhead catfish (Ameiurus melas).</title>
        <authorList>
            <person name="Wen M."/>
            <person name="Zham M."/>
            <person name="Cabau C."/>
            <person name="Klopp C."/>
            <person name="Donnadieu C."/>
            <person name="Roques C."/>
            <person name="Bouchez O."/>
            <person name="Lampietro C."/>
            <person name="Jouanno E."/>
            <person name="Herpin A."/>
            <person name="Louis A."/>
            <person name="Berthelot C."/>
            <person name="Parey E."/>
            <person name="Roest-Crollius H."/>
            <person name="Braasch I."/>
            <person name="Postlethwait J."/>
            <person name="Robinson-Rechavi M."/>
            <person name="Echchiki A."/>
            <person name="Begum T."/>
            <person name="Montfort J."/>
            <person name="Schartl M."/>
            <person name="Bobe J."/>
            <person name="Guiguen Y."/>
        </authorList>
    </citation>
    <scope>NUCLEOTIDE SEQUENCE [LARGE SCALE GENOMIC DNA]</scope>
    <source>
        <strain evidence="1">M_S1</strain>
        <tissue evidence="1">Blood</tissue>
    </source>
</reference>
<keyword evidence="2" id="KW-1185">Reference proteome</keyword>
<protein>
    <submittedName>
        <fullName evidence="1">Uncharacterized protein</fullName>
    </submittedName>
</protein>
<name>A0A7J6ADG7_AMEME</name>
<feature type="non-terminal residue" evidence="1">
    <location>
        <position position="142"/>
    </location>
</feature>
<dbReference type="EMBL" id="JAAGNN010000014">
    <property type="protein sequence ID" value="KAF4080883.1"/>
    <property type="molecule type" value="Genomic_DNA"/>
</dbReference>
<feature type="non-terminal residue" evidence="1">
    <location>
        <position position="1"/>
    </location>
</feature>
<comment type="caution">
    <text evidence="1">The sequence shown here is derived from an EMBL/GenBank/DDBJ whole genome shotgun (WGS) entry which is preliminary data.</text>
</comment>
<evidence type="ECO:0000313" key="1">
    <source>
        <dbReference type="EMBL" id="KAF4080883.1"/>
    </source>
</evidence>
<gene>
    <name evidence="1" type="ORF">AMELA_G00176800</name>
</gene>
<dbReference type="Proteomes" id="UP000593565">
    <property type="component" value="Unassembled WGS sequence"/>
</dbReference>
<dbReference type="AlphaFoldDB" id="A0A7J6ADG7"/>